<dbReference type="EMBL" id="CAJNOK010024545">
    <property type="protein sequence ID" value="CAF1378044.1"/>
    <property type="molecule type" value="Genomic_DNA"/>
</dbReference>
<reference evidence="3" key="1">
    <citation type="submission" date="2021-02" db="EMBL/GenBank/DDBJ databases">
        <authorList>
            <person name="Nowell W R."/>
        </authorList>
    </citation>
    <scope>NUCLEOTIDE SEQUENCE</scope>
</reference>
<sequence>TYRHRSFDPKAVKKLKLSPVDDQKAILGALYLLRDDIARREDESNGFVTDADGYIDRILDIITTGGQSYSGSTRVLCGLAAACPEENTRDSTPELVIEISSDGLQELKERITLRKLVKKMYKMEKLCGIPTTSERLKRLIDYKQQQEGDEQIEYEHDTKQYDNTRLRNHVARRTAIEAKHTGAHRIGYATERRKQRQAERRKQRKCERQRQTVLYHQDKCIMIQVDLYRLTQEEKDEKYYVVPIENIATYGSDATKLKRNTVVSFKLAVKSRETYRGKIEYLGTEEHCNEQKYMNETTTLDEGGQEEEEFSAPDQAVKVLQQTSKPPLSQSLMLTREKLAVSRGDEEQHTTDSSISVSQQSSQMSLQKSKKRKLSVEIINDNKENQKTQLLTSGTTTGKHPYQQQQRKTHQTGKHGSVSAVLLNPTRCLAVSHDGYNRTDHDEHRHHQQQRATASDKGARRISLPPAGNTLQQQTTGNKCAVRPSSPASVDTPLNPKRCLAASQDRVTDDNDDGENLFLSTHDHSEIGFVDEALPPPAAQEYFIRMGTYLDAKPMNDNLDTLAKVICLPVGQ</sequence>
<dbReference type="Proteomes" id="UP000677228">
    <property type="component" value="Unassembled WGS sequence"/>
</dbReference>
<feature type="compositionally biased region" description="Basic and acidic residues" evidence="1">
    <location>
        <begin position="435"/>
        <end position="445"/>
    </location>
</feature>
<evidence type="ECO:0000313" key="2">
    <source>
        <dbReference type="EMBL" id="CAF1378044.1"/>
    </source>
</evidence>
<evidence type="ECO:0000313" key="4">
    <source>
        <dbReference type="Proteomes" id="UP000682733"/>
    </source>
</evidence>
<feature type="compositionally biased region" description="Low complexity" evidence="1">
    <location>
        <begin position="353"/>
        <end position="367"/>
    </location>
</feature>
<feature type="region of interest" description="Disordered" evidence="1">
    <location>
        <begin position="340"/>
        <end position="416"/>
    </location>
</feature>
<feature type="non-terminal residue" evidence="3">
    <location>
        <position position="572"/>
    </location>
</feature>
<accession>A0A8S2S6Z9</accession>
<feature type="compositionally biased region" description="Polar residues" evidence="1">
    <location>
        <begin position="387"/>
        <end position="406"/>
    </location>
</feature>
<feature type="non-terminal residue" evidence="3">
    <location>
        <position position="1"/>
    </location>
</feature>
<dbReference type="Proteomes" id="UP000682733">
    <property type="component" value="Unassembled WGS sequence"/>
</dbReference>
<feature type="compositionally biased region" description="Polar residues" evidence="1">
    <location>
        <begin position="469"/>
        <end position="478"/>
    </location>
</feature>
<protein>
    <submittedName>
        <fullName evidence="3">Uncharacterized protein</fullName>
    </submittedName>
</protein>
<dbReference type="AlphaFoldDB" id="A0A8S2S6Z9"/>
<evidence type="ECO:0000313" key="3">
    <source>
        <dbReference type="EMBL" id="CAF4186769.1"/>
    </source>
</evidence>
<comment type="caution">
    <text evidence="3">The sequence shown here is derived from an EMBL/GenBank/DDBJ whole genome shotgun (WGS) entry which is preliminary data.</text>
</comment>
<evidence type="ECO:0000256" key="1">
    <source>
        <dbReference type="SAM" id="MobiDB-lite"/>
    </source>
</evidence>
<name>A0A8S2S6Z9_9BILA</name>
<gene>
    <name evidence="2" type="ORF">OVA965_LOCUS31984</name>
    <name evidence="3" type="ORF">TMI583_LOCUS32832</name>
</gene>
<feature type="compositionally biased region" description="Basic and acidic residues" evidence="1">
    <location>
        <begin position="340"/>
        <end position="350"/>
    </location>
</feature>
<proteinExistence type="predicted"/>
<feature type="region of interest" description="Disordered" evidence="1">
    <location>
        <begin position="433"/>
        <end position="495"/>
    </location>
</feature>
<organism evidence="3 4">
    <name type="scientific">Didymodactylos carnosus</name>
    <dbReference type="NCBI Taxonomy" id="1234261"/>
    <lineage>
        <taxon>Eukaryota</taxon>
        <taxon>Metazoa</taxon>
        <taxon>Spiralia</taxon>
        <taxon>Gnathifera</taxon>
        <taxon>Rotifera</taxon>
        <taxon>Eurotatoria</taxon>
        <taxon>Bdelloidea</taxon>
        <taxon>Philodinida</taxon>
        <taxon>Philodinidae</taxon>
        <taxon>Didymodactylos</taxon>
    </lineage>
</organism>
<dbReference type="EMBL" id="CAJOBA010046228">
    <property type="protein sequence ID" value="CAF4186769.1"/>
    <property type="molecule type" value="Genomic_DNA"/>
</dbReference>